<gene>
    <name evidence="2" type="ORF">ACJRO7_018183</name>
</gene>
<sequence length="108" mass="10589">MVIAPSNRQSVVAASGFMESVPSSSHLRRWIHLAEPASEEAGASEGIAGASEEAGASEGIAGASEEAGASEGIAGASEEAGASEGIAGASEEAGESEAIFAREILKST</sequence>
<organism evidence="2 3">
    <name type="scientific">Eucalyptus globulus</name>
    <name type="common">Tasmanian blue gum</name>
    <dbReference type="NCBI Taxonomy" id="34317"/>
    <lineage>
        <taxon>Eukaryota</taxon>
        <taxon>Viridiplantae</taxon>
        <taxon>Streptophyta</taxon>
        <taxon>Embryophyta</taxon>
        <taxon>Tracheophyta</taxon>
        <taxon>Spermatophyta</taxon>
        <taxon>Magnoliopsida</taxon>
        <taxon>eudicotyledons</taxon>
        <taxon>Gunneridae</taxon>
        <taxon>Pentapetalae</taxon>
        <taxon>rosids</taxon>
        <taxon>malvids</taxon>
        <taxon>Myrtales</taxon>
        <taxon>Myrtaceae</taxon>
        <taxon>Myrtoideae</taxon>
        <taxon>Eucalypteae</taxon>
        <taxon>Eucalyptus</taxon>
    </lineage>
</organism>
<proteinExistence type="predicted"/>
<protein>
    <submittedName>
        <fullName evidence="2">Uncharacterized protein</fullName>
    </submittedName>
</protein>
<dbReference type="EMBL" id="JBJKBG010000004">
    <property type="protein sequence ID" value="KAL3742834.1"/>
    <property type="molecule type" value="Genomic_DNA"/>
</dbReference>
<reference evidence="2 3" key="1">
    <citation type="submission" date="2024-11" db="EMBL/GenBank/DDBJ databases">
        <title>Chromosome-level genome assembly of Eucalyptus globulus Labill. provides insights into its genome evolution.</title>
        <authorList>
            <person name="Li X."/>
        </authorList>
    </citation>
    <scope>NUCLEOTIDE SEQUENCE [LARGE SCALE GENOMIC DNA]</scope>
    <source>
        <strain evidence="2">CL2024</strain>
        <tissue evidence="2">Fresh tender leaves</tissue>
    </source>
</reference>
<name>A0ABD3KSS2_EUCGL</name>
<dbReference type="AlphaFoldDB" id="A0ABD3KSS2"/>
<evidence type="ECO:0000313" key="2">
    <source>
        <dbReference type="EMBL" id="KAL3742834.1"/>
    </source>
</evidence>
<accession>A0ABD3KSS2</accession>
<feature type="region of interest" description="Disordered" evidence="1">
    <location>
        <begin position="36"/>
        <end position="108"/>
    </location>
</feature>
<feature type="compositionally biased region" description="Low complexity" evidence="1">
    <location>
        <begin position="39"/>
        <end position="99"/>
    </location>
</feature>
<evidence type="ECO:0000256" key="1">
    <source>
        <dbReference type="SAM" id="MobiDB-lite"/>
    </source>
</evidence>
<comment type="caution">
    <text evidence="2">The sequence shown here is derived from an EMBL/GenBank/DDBJ whole genome shotgun (WGS) entry which is preliminary data.</text>
</comment>
<keyword evidence="3" id="KW-1185">Reference proteome</keyword>
<evidence type="ECO:0000313" key="3">
    <source>
        <dbReference type="Proteomes" id="UP001634007"/>
    </source>
</evidence>
<dbReference type="Proteomes" id="UP001634007">
    <property type="component" value="Unassembled WGS sequence"/>
</dbReference>